<dbReference type="GeneID" id="38463601"/>
<dbReference type="PANTHER" id="PTHR11620">
    <property type="entry name" value="60S RIBOSOMAL PROTEIN L23A"/>
    <property type="match status" value="1"/>
</dbReference>
<dbReference type="Pfam" id="PF00276">
    <property type="entry name" value="Ribosomal_L23"/>
    <property type="match status" value="1"/>
</dbReference>
<dbReference type="HAMAP" id="MF_01369_B">
    <property type="entry name" value="Ribosomal_uL23_B"/>
    <property type="match status" value="1"/>
</dbReference>
<keyword evidence="4" id="KW-0934">Plastid</keyword>
<dbReference type="Gene3D" id="3.30.70.330">
    <property type="match status" value="1"/>
</dbReference>
<organism evidence="4">
    <name type="scientific">Neogoniolithon spectabile</name>
    <dbReference type="NCBI Taxonomy" id="231755"/>
    <lineage>
        <taxon>Eukaryota</taxon>
        <taxon>Rhodophyta</taxon>
        <taxon>Florideophyceae</taxon>
        <taxon>Corallinophycidae</taxon>
        <taxon>Corallinales</taxon>
        <taxon>Spongitidaceae</taxon>
        <taxon>Neogoniolithoideae</taxon>
        <taxon>Neogoniolithon</taxon>
    </lineage>
</organism>
<dbReference type="GO" id="GO:0006412">
    <property type="term" value="P:translation"/>
    <property type="evidence" value="ECO:0007669"/>
    <property type="project" value="InterPro"/>
</dbReference>
<dbReference type="GO" id="GO:1990904">
    <property type="term" value="C:ribonucleoprotein complex"/>
    <property type="evidence" value="ECO:0007669"/>
    <property type="project" value="UniProtKB-KW"/>
</dbReference>
<dbReference type="InterPro" id="IPR013025">
    <property type="entry name" value="Ribosomal_uL23-like"/>
</dbReference>
<proteinExistence type="inferred from homology"/>
<dbReference type="RefSeq" id="YP_009541826.1">
    <property type="nucleotide sequence ID" value="NC_039978.1"/>
</dbReference>
<dbReference type="InterPro" id="IPR012678">
    <property type="entry name" value="Ribosomal_uL23/eL15/eS24_sf"/>
</dbReference>
<evidence type="ECO:0000256" key="3">
    <source>
        <dbReference type="ARBA" id="ARBA00023274"/>
    </source>
</evidence>
<reference evidence="4" key="1">
    <citation type="journal article" date="2018" name="Genome Biol. Evol.">
        <title>Mitochondrial and Plastid Genomes from Coralline Red Algae Provide Insights into the Incongruent Evolutionary Histories of Organelles.</title>
        <authorList>
            <person name="Lee J."/>
            <person name="Song H.J."/>
            <person name="In Park S."/>
            <person name="Lee Y.M."/>
            <person name="Jeong S.Y."/>
            <person name="Oh Cho T."/>
            <person name="Kim J.H."/>
            <person name="Choi H.G."/>
            <person name="Choi C.G."/>
            <person name="Nelson W.A."/>
            <person name="Fredericq S."/>
            <person name="Bhattacharya D."/>
            <person name="Su Yoon H."/>
        </authorList>
    </citation>
    <scope>NUCLEOTIDE SEQUENCE</scope>
</reference>
<dbReference type="NCBIfam" id="NF004363">
    <property type="entry name" value="PRK05738.2-4"/>
    <property type="match status" value="1"/>
</dbReference>
<accession>A0A3G3MGS5</accession>
<dbReference type="EMBL" id="MH281628">
    <property type="protein sequence ID" value="AYR06035.1"/>
    <property type="molecule type" value="Genomic_DNA"/>
</dbReference>
<dbReference type="GO" id="GO:0005840">
    <property type="term" value="C:ribosome"/>
    <property type="evidence" value="ECO:0007669"/>
    <property type="project" value="UniProtKB-KW"/>
</dbReference>
<dbReference type="AlphaFoldDB" id="A0A3G3MGS5"/>
<name>A0A3G3MGS5_9FLOR</name>
<evidence type="ECO:0000256" key="1">
    <source>
        <dbReference type="ARBA" id="ARBA00006700"/>
    </source>
</evidence>
<evidence type="ECO:0000256" key="2">
    <source>
        <dbReference type="ARBA" id="ARBA00022980"/>
    </source>
</evidence>
<geneLocation type="plastid" evidence="4"/>
<sequence length="94" mass="10953">MNPNDIIKRPILTDKTTKLLENNQYCFAVNTHSNKIQIKSTLEKIFNVKIIKINTLHSPLRHKKVGRFQGYKPNYKKVIAKLSPESTINLFDEE</sequence>
<dbReference type="InterPro" id="IPR012677">
    <property type="entry name" value="Nucleotide-bd_a/b_plait_sf"/>
</dbReference>
<gene>
    <name evidence="4" type="primary">rpl23</name>
</gene>
<dbReference type="GO" id="GO:0003735">
    <property type="term" value="F:structural constituent of ribosome"/>
    <property type="evidence" value="ECO:0007669"/>
    <property type="project" value="InterPro"/>
</dbReference>
<keyword evidence="2 4" id="KW-0689">Ribosomal protein</keyword>
<evidence type="ECO:0000313" key="4">
    <source>
        <dbReference type="EMBL" id="AYR06035.1"/>
    </source>
</evidence>
<comment type="similarity">
    <text evidence="1">Belongs to the universal ribosomal protein uL23 family.</text>
</comment>
<dbReference type="SUPFAM" id="SSF54189">
    <property type="entry name" value="Ribosomal proteins S24e, L23 and L15e"/>
    <property type="match status" value="1"/>
</dbReference>
<keyword evidence="3" id="KW-0687">Ribonucleoprotein</keyword>
<protein>
    <submittedName>
        <fullName evidence="4">Ribosomal protein L23</fullName>
    </submittedName>
</protein>